<evidence type="ECO:0000256" key="2">
    <source>
        <dbReference type="SAM" id="MobiDB-lite"/>
    </source>
</evidence>
<organism evidence="4 5">
    <name type="scientific">Candidatus Avelusimicrobium gallicola</name>
    <dbReference type="NCBI Taxonomy" id="2562704"/>
    <lineage>
        <taxon>Bacteria</taxon>
        <taxon>Pseudomonadati</taxon>
        <taxon>Elusimicrobiota</taxon>
        <taxon>Elusimicrobia</taxon>
        <taxon>Elusimicrobiales</taxon>
        <taxon>Elusimicrobiaceae</taxon>
        <taxon>Candidatus Avelusimicrobium</taxon>
    </lineage>
</organism>
<feature type="coiled-coil region" evidence="1">
    <location>
        <begin position="109"/>
        <end position="188"/>
    </location>
</feature>
<dbReference type="EMBL" id="SUVG01000004">
    <property type="protein sequence ID" value="MBE6421188.1"/>
    <property type="molecule type" value="Genomic_DNA"/>
</dbReference>
<feature type="signal peptide" evidence="3">
    <location>
        <begin position="1"/>
        <end position="28"/>
    </location>
</feature>
<dbReference type="Proteomes" id="UP000725649">
    <property type="component" value="Unassembled WGS sequence"/>
</dbReference>
<feature type="chain" id="PRO_5036942443" description="SLH domain-containing protein" evidence="3">
    <location>
        <begin position="29"/>
        <end position="648"/>
    </location>
</feature>
<comment type="caution">
    <text evidence="4">The sequence shown here is derived from an EMBL/GenBank/DDBJ whole genome shotgun (WGS) entry which is preliminary data.</text>
</comment>
<evidence type="ECO:0000256" key="3">
    <source>
        <dbReference type="SAM" id="SignalP"/>
    </source>
</evidence>
<protein>
    <recommendedName>
        <fullName evidence="6">SLH domain-containing protein</fullName>
    </recommendedName>
</protein>
<accession>A0A928DPI9</accession>
<keyword evidence="1" id="KW-0175">Coiled coil</keyword>
<feature type="region of interest" description="Disordered" evidence="2">
    <location>
        <begin position="225"/>
        <end position="245"/>
    </location>
</feature>
<name>A0A928DPI9_9BACT</name>
<dbReference type="AlphaFoldDB" id="A0A928DPI9"/>
<reference evidence="4" key="1">
    <citation type="submission" date="2019-04" db="EMBL/GenBank/DDBJ databases">
        <title>Evolution of Biomass-Degrading Anaerobic Consortia Revealed by Metagenomics.</title>
        <authorList>
            <person name="Peng X."/>
        </authorList>
    </citation>
    <scope>NUCLEOTIDE SEQUENCE</scope>
    <source>
        <strain evidence="4">SIG66</strain>
    </source>
</reference>
<keyword evidence="3" id="KW-0732">Signal</keyword>
<sequence>MIKTNKYFNYLVVFLFCFSLVSGNFVFAASPAKQLAKGISLYEKNKTEEAMDYFIEVLVSGNKEQVAEANKYVELIHNRIGGIQTPVEVDVHFKEGEVKSLDEVTEAAIVEAQQQAEAAAAEAAAKAQAAKEQAEAAALAKQQEVLEAVDAQQQALTERIEAQRQAALDRAESNRQDALQKAADVNEAALEAATVAATVGDAGLTQTAKDDLKAVEQQTSSVLDAAQSSAAGTPRQEGVLTTSAAPAETATSTFVDLTTPDAVEAREIYTRQKIASMTEAAIQKINATEGVHLYFRDNQPDALDIDPEVIFDGSKFRTESLPLLNNIYELLALTQGAGYTILPPGSYTDDVTLPGIRQAMALNSYLINRGISEGKLHYNMGLVDEEPPAQFANLHGLSIVFDYTAKLPTNLEKNEKNEKAPLLSMAVVPLCHAIDRSLGEAFAIDFSVLETISPIDNWMLQVVQHGRDGKFYVVRQLEGFSPVYHQILWNGRKGIIGPELPCGKYTLVLTATDLKGEKQTLRRRVVVKCSEQKTSSCSTGSCSAKKESADDICPKCDYKTARLWVKPGRTMKAVTVEEPAAEPVAVTASTEVTADPLANVAPATDATPQDLMDPLGADPYAMNDAMAPLPQQPVNNPYDMPYEEYNAN</sequence>
<gene>
    <name evidence="4" type="ORF">E7027_03530</name>
</gene>
<evidence type="ECO:0000256" key="1">
    <source>
        <dbReference type="SAM" id="Coils"/>
    </source>
</evidence>
<evidence type="ECO:0008006" key="6">
    <source>
        <dbReference type="Google" id="ProtNLM"/>
    </source>
</evidence>
<proteinExistence type="predicted"/>
<evidence type="ECO:0000313" key="4">
    <source>
        <dbReference type="EMBL" id="MBE6421188.1"/>
    </source>
</evidence>
<evidence type="ECO:0000313" key="5">
    <source>
        <dbReference type="Proteomes" id="UP000725649"/>
    </source>
</evidence>